<keyword evidence="4 6" id="KW-1133">Transmembrane helix</keyword>
<comment type="caution">
    <text evidence="7">The sequence shown here is derived from an EMBL/GenBank/DDBJ whole genome shotgun (WGS) entry which is preliminary data.</text>
</comment>
<evidence type="ECO:0000313" key="8">
    <source>
        <dbReference type="Proteomes" id="UP001200430"/>
    </source>
</evidence>
<protein>
    <submittedName>
        <fullName evidence="7">Oligosaccharide flippase family protein</fullName>
    </submittedName>
</protein>
<dbReference type="PANTHER" id="PTHR30250">
    <property type="entry name" value="PST FAMILY PREDICTED COLANIC ACID TRANSPORTER"/>
    <property type="match status" value="1"/>
</dbReference>
<evidence type="ECO:0000256" key="3">
    <source>
        <dbReference type="ARBA" id="ARBA00022692"/>
    </source>
</evidence>
<evidence type="ECO:0000256" key="6">
    <source>
        <dbReference type="SAM" id="Phobius"/>
    </source>
</evidence>
<feature type="transmembrane region" description="Helical" evidence="6">
    <location>
        <begin position="175"/>
        <end position="196"/>
    </location>
</feature>
<reference evidence="7 8" key="1">
    <citation type="submission" date="2022-01" db="EMBL/GenBank/DDBJ databases">
        <title>Dethiosulfovibrio faecalis sp. nov., a novel proteolytic, non-sulfur-reducing bacterium isolated from a marine aquaculture solid waste bioreactor.</title>
        <authorList>
            <person name="Grabowski S."/>
            <person name="Apolinario E."/>
            <person name="Schneider N."/>
            <person name="Marshall C.W."/>
            <person name="Sowers K.R."/>
        </authorList>
    </citation>
    <scope>NUCLEOTIDE SEQUENCE [LARGE SCALE GENOMIC DNA]</scope>
    <source>
        <strain evidence="7 8">DSM 12537</strain>
    </source>
</reference>
<feature type="transmembrane region" description="Helical" evidence="6">
    <location>
        <begin position="383"/>
        <end position="403"/>
    </location>
</feature>
<dbReference type="RefSeq" id="WP_236098961.1">
    <property type="nucleotide sequence ID" value="NZ_JAKGUD010000004.1"/>
</dbReference>
<evidence type="ECO:0000313" key="7">
    <source>
        <dbReference type="EMBL" id="MCF4142200.1"/>
    </source>
</evidence>
<keyword evidence="3 6" id="KW-0812">Transmembrane</keyword>
<name>A0ABS9EM21_9BACT</name>
<comment type="subcellular location">
    <subcellularLocation>
        <location evidence="1">Cell membrane</location>
        <topology evidence="1">Multi-pass membrane protein</topology>
    </subcellularLocation>
</comment>
<dbReference type="EMBL" id="JAKGUD010000004">
    <property type="protein sequence ID" value="MCF4142200.1"/>
    <property type="molecule type" value="Genomic_DNA"/>
</dbReference>
<feature type="transmembrane region" description="Helical" evidence="6">
    <location>
        <begin position="12"/>
        <end position="36"/>
    </location>
</feature>
<feature type="transmembrane region" description="Helical" evidence="6">
    <location>
        <begin position="292"/>
        <end position="311"/>
    </location>
</feature>
<dbReference type="Proteomes" id="UP001200430">
    <property type="component" value="Unassembled WGS sequence"/>
</dbReference>
<evidence type="ECO:0000256" key="4">
    <source>
        <dbReference type="ARBA" id="ARBA00022989"/>
    </source>
</evidence>
<sequence>MSRARLFIENFLIYGVGNVLTKIVPFLMLPVLTRIITDPAVFGIFDIYIIIIRFGVPMAILGSYDAMFRLYFDGKDQSFRRQICSSSLAIVGITGSLVLIAALSLWLYGYSPWQGGYRWIILCAGVVIASQAVQNVIAAPTRMENKRRTIIILSLLGPILYYGIAMGLALRDYPLQGLVAGNLLSGIVVLILYGWLNRSYFTLEGVNRGHIKEILKIGIPLTPTFIVYWIFTSCDRFMIGHYLGMDSVGLYGVGARLSAISQGIYMAFAGGWQYFAFSTMKDSDHTELMSRVFEVLGVLSIISLLVLLPFVDWIFSFMVAEGYRGASVVFPYLYISPLILMLFQTIGNQFLVVKKSYLSMCTLALGAVVNVLLNWYLIPKIGIEGAAIATALGYVVSVIVAFIMLKRLSLIQGNLRFLVPVMLCLLSIVNGKSVWISPVLFSSGSMLLIGIVYREQLRMIWARFGLSRKGEQN</sequence>
<feature type="transmembrane region" description="Helical" evidence="6">
    <location>
        <begin position="323"/>
        <end position="345"/>
    </location>
</feature>
<feature type="transmembrane region" description="Helical" evidence="6">
    <location>
        <begin position="357"/>
        <end position="377"/>
    </location>
</feature>
<feature type="transmembrane region" description="Helical" evidence="6">
    <location>
        <begin position="150"/>
        <end position="169"/>
    </location>
</feature>
<evidence type="ECO:0000256" key="1">
    <source>
        <dbReference type="ARBA" id="ARBA00004651"/>
    </source>
</evidence>
<accession>A0ABS9EM21</accession>
<dbReference type="Pfam" id="PF13440">
    <property type="entry name" value="Polysacc_synt_3"/>
    <property type="match status" value="1"/>
</dbReference>
<evidence type="ECO:0000256" key="5">
    <source>
        <dbReference type="ARBA" id="ARBA00023136"/>
    </source>
</evidence>
<keyword evidence="5 6" id="KW-0472">Membrane</keyword>
<feature type="transmembrane region" description="Helical" evidence="6">
    <location>
        <begin position="217"/>
        <end position="239"/>
    </location>
</feature>
<evidence type="ECO:0000256" key="2">
    <source>
        <dbReference type="ARBA" id="ARBA00022475"/>
    </source>
</evidence>
<feature type="transmembrane region" description="Helical" evidence="6">
    <location>
        <begin position="42"/>
        <end position="62"/>
    </location>
</feature>
<feature type="transmembrane region" description="Helical" evidence="6">
    <location>
        <begin position="83"/>
        <end position="107"/>
    </location>
</feature>
<feature type="transmembrane region" description="Helical" evidence="6">
    <location>
        <begin position="435"/>
        <end position="453"/>
    </location>
</feature>
<keyword evidence="2" id="KW-1003">Cell membrane</keyword>
<organism evidence="7 8">
    <name type="scientific">Dethiosulfovibrio marinus</name>
    <dbReference type="NCBI Taxonomy" id="133532"/>
    <lineage>
        <taxon>Bacteria</taxon>
        <taxon>Thermotogati</taxon>
        <taxon>Synergistota</taxon>
        <taxon>Synergistia</taxon>
        <taxon>Synergistales</taxon>
        <taxon>Dethiosulfovibrionaceae</taxon>
        <taxon>Dethiosulfovibrio</taxon>
    </lineage>
</organism>
<gene>
    <name evidence="7" type="ORF">L2W38_05185</name>
</gene>
<dbReference type="PANTHER" id="PTHR30250:SF11">
    <property type="entry name" value="O-ANTIGEN TRANSPORTER-RELATED"/>
    <property type="match status" value="1"/>
</dbReference>
<dbReference type="InterPro" id="IPR050833">
    <property type="entry name" value="Poly_Biosynth_Transport"/>
</dbReference>
<feature type="transmembrane region" description="Helical" evidence="6">
    <location>
        <begin position="410"/>
        <end position="429"/>
    </location>
</feature>
<keyword evidence="8" id="KW-1185">Reference proteome</keyword>
<proteinExistence type="predicted"/>
<feature type="transmembrane region" description="Helical" evidence="6">
    <location>
        <begin position="259"/>
        <end position="280"/>
    </location>
</feature>
<feature type="transmembrane region" description="Helical" evidence="6">
    <location>
        <begin position="119"/>
        <end position="138"/>
    </location>
</feature>